<protein>
    <submittedName>
        <fullName evidence="1">Uncharacterized protein</fullName>
    </submittedName>
</protein>
<evidence type="ECO:0000313" key="2">
    <source>
        <dbReference type="Proteomes" id="UP001154282"/>
    </source>
</evidence>
<sequence>MVLGANCQSYISNPLCLNISHCVSKTSKSKQKSCCWNDDVVAIWNSDGLFLFSVYRSPRSTYSFLWILKLQ</sequence>
<comment type="caution">
    <text evidence="1">The sequence shown here is derived from an EMBL/GenBank/DDBJ whole genome shotgun (WGS) entry which is preliminary data.</text>
</comment>
<name>A0AAV0KI90_9ROSI</name>
<accession>A0AAV0KI90</accession>
<gene>
    <name evidence="1" type="ORF">LITE_LOCUS19017</name>
</gene>
<dbReference type="AlphaFoldDB" id="A0AAV0KI90"/>
<dbReference type="EMBL" id="CAMGYJ010000005">
    <property type="protein sequence ID" value="CAI0422094.1"/>
    <property type="molecule type" value="Genomic_DNA"/>
</dbReference>
<proteinExistence type="predicted"/>
<evidence type="ECO:0000313" key="1">
    <source>
        <dbReference type="EMBL" id="CAI0422094.1"/>
    </source>
</evidence>
<dbReference type="Proteomes" id="UP001154282">
    <property type="component" value="Unassembled WGS sequence"/>
</dbReference>
<reference evidence="1" key="1">
    <citation type="submission" date="2022-08" db="EMBL/GenBank/DDBJ databases">
        <authorList>
            <person name="Gutierrez-Valencia J."/>
        </authorList>
    </citation>
    <scope>NUCLEOTIDE SEQUENCE</scope>
</reference>
<keyword evidence="2" id="KW-1185">Reference proteome</keyword>
<organism evidence="1 2">
    <name type="scientific">Linum tenue</name>
    <dbReference type="NCBI Taxonomy" id="586396"/>
    <lineage>
        <taxon>Eukaryota</taxon>
        <taxon>Viridiplantae</taxon>
        <taxon>Streptophyta</taxon>
        <taxon>Embryophyta</taxon>
        <taxon>Tracheophyta</taxon>
        <taxon>Spermatophyta</taxon>
        <taxon>Magnoliopsida</taxon>
        <taxon>eudicotyledons</taxon>
        <taxon>Gunneridae</taxon>
        <taxon>Pentapetalae</taxon>
        <taxon>rosids</taxon>
        <taxon>fabids</taxon>
        <taxon>Malpighiales</taxon>
        <taxon>Linaceae</taxon>
        <taxon>Linum</taxon>
    </lineage>
</organism>